<gene>
    <name evidence="3" type="ORF">SAPIO_CDS10867</name>
</gene>
<accession>A0A084FUR2</accession>
<feature type="region of interest" description="Disordered" evidence="1">
    <location>
        <begin position="312"/>
        <end position="350"/>
    </location>
</feature>
<dbReference type="Pfam" id="PF25318">
    <property type="entry name" value="WHD_GDS1"/>
    <property type="match status" value="1"/>
</dbReference>
<evidence type="ECO:0000313" key="3">
    <source>
        <dbReference type="EMBL" id="KEZ38824.1"/>
    </source>
</evidence>
<dbReference type="EMBL" id="JOWA01000176">
    <property type="protein sequence ID" value="KEZ38824.1"/>
    <property type="molecule type" value="Genomic_DNA"/>
</dbReference>
<dbReference type="VEuPathDB" id="FungiDB:SAPIO_CDS10867"/>
<proteinExistence type="predicted"/>
<feature type="compositionally biased region" description="Low complexity" evidence="1">
    <location>
        <begin position="24"/>
        <end position="76"/>
    </location>
</feature>
<dbReference type="RefSeq" id="XP_016638623.1">
    <property type="nucleotide sequence ID" value="XM_016784404.1"/>
</dbReference>
<dbReference type="OrthoDB" id="4150221at2759"/>
<feature type="domain" description="GDS1 winged helix" evidence="2">
    <location>
        <begin position="143"/>
        <end position="236"/>
    </location>
</feature>
<evidence type="ECO:0000259" key="2">
    <source>
        <dbReference type="Pfam" id="PF25318"/>
    </source>
</evidence>
<feature type="region of interest" description="Disordered" evidence="1">
    <location>
        <begin position="24"/>
        <end position="144"/>
    </location>
</feature>
<dbReference type="HOGENOM" id="CLU_036462_0_0_1"/>
<evidence type="ECO:0000313" key="4">
    <source>
        <dbReference type="Proteomes" id="UP000028545"/>
    </source>
</evidence>
<dbReference type="AlphaFoldDB" id="A0A084FUR2"/>
<keyword evidence="4" id="KW-1185">Reference proteome</keyword>
<protein>
    <recommendedName>
        <fullName evidence="2">GDS1 winged helix domain-containing protein</fullName>
    </recommendedName>
</protein>
<dbReference type="KEGG" id="sapo:SAPIO_CDS10867"/>
<evidence type="ECO:0000256" key="1">
    <source>
        <dbReference type="SAM" id="MobiDB-lite"/>
    </source>
</evidence>
<name>A0A084FUR2_PSEDA</name>
<dbReference type="GeneID" id="27720106"/>
<reference evidence="3 4" key="1">
    <citation type="journal article" date="2014" name="Genome Announc.">
        <title>Draft genome sequence of the pathogenic fungus Scedosporium apiospermum.</title>
        <authorList>
            <person name="Vandeputte P."/>
            <person name="Ghamrawi S."/>
            <person name="Rechenmann M."/>
            <person name="Iltis A."/>
            <person name="Giraud S."/>
            <person name="Fleury M."/>
            <person name="Thornton C."/>
            <person name="Delhaes L."/>
            <person name="Meyer W."/>
            <person name="Papon N."/>
            <person name="Bouchara J.P."/>
        </authorList>
    </citation>
    <scope>NUCLEOTIDE SEQUENCE [LARGE SCALE GENOMIC DNA]</scope>
    <source>
        <strain evidence="3 4">IHEM 14462</strain>
    </source>
</reference>
<comment type="caution">
    <text evidence="3">The sequence shown here is derived from an EMBL/GenBank/DDBJ whole genome shotgun (WGS) entry which is preliminary data.</text>
</comment>
<feature type="compositionally biased region" description="Polar residues" evidence="1">
    <location>
        <begin position="320"/>
        <end position="329"/>
    </location>
</feature>
<organism evidence="3 4">
    <name type="scientific">Pseudallescheria apiosperma</name>
    <name type="common">Scedosporium apiospermum</name>
    <dbReference type="NCBI Taxonomy" id="563466"/>
    <lineage>
        <taxon>Eukaryota</taxon>
        <taxon>Fungi</taxon>
        <taxon>Dikarya</taxon>
        <taxon>Ascomycota</taxon>
        <taxon>Pezizomycotina</taxon>
        <taxon>Sordariomycetes</taxon>
        <taxon>Hypocreomycetidae</taxon>
        <taxon>Microascales</taxon>
        <taxon>Microascaceae</taxon>
        <taxon>Scedosporium</taxon>
    </lineage>
</organism>
<feature type="compositionally biased region" description="Pro residues" evidence="1">
    <location>
        <begin position="106"/>
        <end position="118"/>
    </location>
</feature>
<dbReference type="Proteomes" id="UP000028545">
    <property type="component" value="Unassembled WGS sequence"/>
</dbReference>
<dbReference type="OMA" id="VGTHPKR"/>
<sequence length="461" mass="50152">MPYNTRRKSLSLPSLGIHVPMTHAARAAAAAASRASSASTSTSTSTSSTPTPTPTASSGTSNASRPESSPSPSEYPQTKRLKRSHNDDSPSSASAHPATRTKYEHTPPPSPAPTPSLSPSPSRDAAPAEGARRTTKAAKKESSEAINDEIVEAVIAQLQATGNRPHLVKELAAVLAQRLIVVQHSANPCAIISSRLASFLKRTCWTESSPCPLAKELEAVHPRRTYFFLTTSPRQPFPTQPLLFTLPKPVTTSPSISDDELELELTLDRIDDSDDDVIIDDTEIISDTIARRAISPSPEVDLSSPEFFDDMDEEDFASSHPASLGSSRASLIIDRERRSRGTSPPLERDEREFTQTANGLQKRKMAKETITILDDVNDDSTLGLDSETSKFDSLFYDYRFNSSSFASMAMVVSPTMKASPFAGGLKKDGDENWVKIGRLLDWDQTPETMELEELDGLLDSY</sequence>
<dbReference type="InterPro" id="IPR057511">
    <property type="entry name" value="WH_GDS1"/>
</dbReference>